<protein>
    <submittedName>
        <fullName evidence="1">Uncharacterized protein</fullName>
    </submittedName>
</protein>
<accession>A0A1N6DFJ6</accession>
<dbReference type="RefSeq" id="WP_074215002.1">
    <property type="nucleotide sequence ID" value="NZ_FSRG01000003.1"/>
</dbReference>
<proteinExistence type="predicted"/>
<dbReference type="STRING" id="1121457.SAMN02745161_0093"/>
<keyword evidence="2" id="KW-1185">Reference proteome</keyword>
<dbReference type="OrthoDB" id="5471998at2"/>
<name>A0A1N6DFJ6_9BACT</name>
<dbReference type="EMBL" id="FSRG01000003">
    <property type="protein sequence ID" value="SIN69526.1"/>
    <property type="molecule type" value="Genomic_DNA"/>
</dbReference>
<organism evidence="1 2">
    <name type="scientific">Halodesulfovibrio marinisediminis DSM 17456</name>
    <dbReference type="NCBI Taxonomy" id="1121457"/>
    <lineage>
        <taxon>Bacteria</taxon>
        <taxon>Pseudomonadati</taxon>
        <taxon>Thermodesulfobacteriota</taxon>
        <taxon>Desulfovibrionia</taxon>
        <taxon>Desulfovibrionales</taxon>
        <taxon>Desulfovibrionaceae</taxon>
        <taxon>Halodesulfovibrio</taxon>
    </lineage>
</organism>
<reference evidence="2" key="1">
    <citation type="submission" date="2016-11" db="EMBL/GenBank/DDBJ databases">
        <authorList>
            <person name="Varghese N."/>
            <person name="Submissions S."/>
        </authorList>
    </citation>
    <scope>NUCLEOTIDE SEQUENCE [LARGE SCALE GENOMIC DNA]</scope>
    <source>
        <strain evidence="2">DSM 17456</strain>
    </source>
</reference>
<sequence length="115" mass="13321">MGKVLQVRVWASTYSEDEVKEAWPRLYELAFPKEQQRYVAKAGVIEMIETLVDACRFADWSDELKAYAKEPLDAIFALRQELEEALSEWNPQKANQLTDKIEDALSDLEKDLPNE</sequence>
<dbReference type="Proteomes" id="UP000184694">
    <property type="component" value="Unassembled WGS sequence"/>
</dbReference>
<evidence type="ECO:0000313" key="2">
    <source>
        <dbReference type="Proteomes" id="UP000184694"/>
    </source>
</evidence>
<dbReference type="AlphaFoldDB" id="A0A1N6DFJ6"/>
<evidence type="ECO:0000313" key="1">
    <source>
        <dbReference type="EMBL" id="SIN69526.1"/>
    </source>
</evidence>
<gene>
    <name evidence="1" type="ORF">SAMN02745161_0093</name>
</gene>